<protein>
    <recommendedName>
        <fullName evidence="6 7">Small ribosomal subunit protein bS20</fullName>
    </recommendedName>
</protein>
<evidence type="ECO:0000256" key="3">
    <source>
        <dbReference type="ARBA" id="ARBA00022884"/>
    </source>
</evidence>
<dbReference type="GO" id="GO:0003735">
    <property type="term" value="F:structural constituent of ribosome"/>
    <property type="evidence" value="ECO:0007669"/>
    <property type="project" value="InterPro"/>
</dbReference>
<comment type="function">
    <text evidence="7">Binds directly to 16S ribosomal RNA.</text>
</comment>
<evidence type="ECO:0000256" key="4">
    <source>
        <dbReference type="ARBA" id="ARBA00022980"/>
    </source>
</evidence>
<dbReference type="Pfam" id="PF01649">
    <property type="entry name" value="Ribosomal_S20p"/>
    <property type="match status" value="1"/>
</dbReference>
<dbReference type="GO" id="GO:0070181">
    <property type="term" value="F:small ribosomal subunit rRNA binding"/>
    <property type="evidence" value="ECO:0007669"/>
    <property type="project" value="TreeGrafter"/>
</dbReference>
<organism evidence="8 9">
    <name type="scientific">Candidatus Glassbacteria bacterium RIFCSPLOWO2_12_FULL_58_11</name>
    <dbReference type="NCBI Taxonomy" id="1817867"/>
    <lineage>
        <taxon>Bacteria</taxon>
        <taxon>Candidatus Glassiibacteriota</taxon>
    </lineage>
</organism>
<dbReference type="Proteomes" id="UP000179129">
    <property type="component" value="Unassembled WGS sequence"/>
</dbReference>
<dbReference type="EMBL" id="MFIX01000049">
    <property type="protein sequence ID" value="OGG05453.1"/>
    <property type="molecule type" value="Genomic_DNA"/>
</dbReference>
<evidence type="ECO:0000256" key="6">
    <source>
        <dbReference type="ARBA" id="ARBA00035136"/>
    </source>
</evidence>
<dbReference type="HAMAP" id="MF_00500">
    <property type="entry name" value="Ribosomal_bS20"/>
    <property type="match status" value="1"/>
</dbReference>
<keyword evidence="2 7" id="KW-0699">rRNA-binding</keyword>
<evidence type="ECO:0000256" key="5">
    <source>
        <dbReference type="ARBA" id="ARBA00023274"/>
    </source>
</evidence>
<dbReference type="AlphaFoldDB" id="A0A1F5YZC3"/>
<evidence type="ECO:0000313" key="8">
    <source>
        <dbReference type="EMBL" id="OGG05453.1"/>
    </source>
</evidence>
<comment type="similarity">
    <text evidence="1 7">Belongs to the bacterial ribosomal protein bS20 family.</text>
</comment>
<evidence type="ECO:0000256" key="7">
    <source>
        <dbReference type="HAMAP-Rule" id="MF_00500"/>
    </source>
</evidence>
<dbReference type="GO" id="GO:0005829">
    <property type="term" value="C:cytosol"/>
    <property type="evidence" value="ECO:0007669"/>
    <property type="project" value="TreeGrafter"/>
</dbReference>
<reference evidence="8 9" key="1">
    <citation type="journal article" date="2016" name="Nat. Commun.">
        <title>Thousands of microbial genomes shed light on interconnected biogeochemical processes in an aquifer system.</title>
        <authorList>
            <person name="Anantharaman K."/>
            <person name="Brown C.T."/>
            <person name="Hug L.A."/>
            <person name="Sharon I."/>
            <person name="Castelle C.J."/>
            <person name="Probst A.J."/>
            <person name="Thomas B.C."/>
            <person name="Singh A."/>
            <person name="Wilkins M.J."/>
            <person name="Karaoz U."/>
            <person name="Brodie E.L."/>
            <person name="Williams K.H."/>
            <person name="Hubbard S.S."/>
            <person name="Banfield J.F."/>
        </authorList>
    </citation>
    <scope>NUCLEOTIDE SEQUENCE [LARGE SCALE GENOMIC DNA]</scope>
</reference>
<evidence type="ECO:0000256" key="1">
    <source>
        <dbReference type="ARBA" id="ARBA00007634"/>
    </source>
</evidence>
<keyword evidence="5 7" id="KW-0687">Ribonucleoprotein</keyword>
<dbReference type="SUPFAM" id="SSF46992">
    <property type="entry name" value="Ribosomal protein S20"/>
    <property type="match status" value="1"/>
</dbReference>
<dbReference type="NCBIfam" id="TIGR00029">
    <property type="entry name" value="S20"/>
    <property type="match status" value="1"/>
</dbReference>
<dbReference type="GO" id="GO:0015935">
    <property type="term" value="C:small ribosomal subunit"/>
    <property type="evidence" value="ECO:0007669"/>
    <property type="project" value="TreeGrafter"/>
</dbReference>
<gene>
    <name evidence="7" type="primary">rpsT</name>
    <name evidence="8" type="ORF">A3F83_10480</name>
</gene>
<evidence type="ECO:0000313" key="9">
    <source>
        <dbReference type="Proteomes" id="UP000179129"/>
    </source>
</evidence>
<dbReference type="PANTHER" id="PTHR33398:SF1">
    <property type="entry name" value="SMALL RIBOSOMAL SUBUNIT PROTEIN BS20C"/>
    <property type="match status" value="1"/>
</dbReference>
<name>A0A1F5YZC3_9BACT</name>
<keyword evidence="3 7" id="KW-0694">RNA-binding</keyword>
<dbReference type="Gene3D" id="1.20.58.110">
    <property type="entry name" value="Ribosomal protein S20"/>
    <property type="match status" value="1"/>
</dbReference>
<dbReference type="InterPro" id="IPR002583">
    <property type="entry name" value="Ribosomal_bS20"/>
</dbReference>
<keyword evidence="4 7" id="KW-0689">Ribosomal protein</keyword>
<evidence type="ECO:0000256" key="2">
    <source>
        <dbReference type="ARBA" id="ARBA00022730"/>
    </source>
</evidence>
<dbReference type="PANTHER" id="PTHR33398">
    <property type="entry name" value="30S RIBOSOMAL PROTEIN S20"/>
    <property type="match status" value="1"/>
</dbReference>
<dbReference type="GO" id="GO:0006412">
    <property type="term" value="P:translation"/>
    <property type="evidence" value="ECO:0007669"/>
    <property type="project" value="UniProtKB-UniRule"/>
</dbReference>
<proteinExistence type="inferred from homology"/>
<sequence length="89" mass="10256">MAIVKSAIKRHKTSLIRNQRNRKRRSTMRTQIKNLRKLTDYESASKLLPEVISDIDKSAKARLIHKGTADRLKSRLSQFVERLRAGAKA</sequence>
<dbReference type="STRING" id="1817867.A3F83_10480"/>
<accession>A0A1F5YZC3</accession>
<dbReference type="InterPro" id="IPR036510">
    <property type="entry name" value="Ribosomal_bS20_sf"/>
</dbReference>
<comment type="caution">
    <text evidence="8">The sequence shown here is derived from an EMBL/GenBank/DDBJ whole genome shotgun (WGS) entry which is preliminary data.</text>
</comment>